<reference evidence="2 3" key="1">
    <citation type="journal article" date="2017" name="Nat. Commun.">
        <title>Genome assembly with in vitro proximity ligation data and whole-genome triplication in lettuce.</title>
        <authorList>
            <person name="Reyes-Chin-Wo S."/>
            <person name="Wang Z."/>
            <person name="Yang X."/>
            <person name="Kozik A."/>
            <person name="Arikit S."/>
            <person name="Song C."/>
            <person name="Xia L."/>
            <person name="Froenicke L."/>
            <person name="Lavelle D.O."/>
            <person name="Truco M.J."/>
            <person name="Xia R."/>
            <person name="Zhu S."/>
            <person name="Xu C."/>
            <person name="Xu H."/>
            <person name="Xu X."/>
            <person name="Cox K."/>
            <person name="Korf I."/>
            <person name="Meyers B.C."/>
            <person name="Michelmore R.W."/>
        </authorList>
    </citation>
    <scope>NUCLEOTIDE SEQUENCE [LARGE SCALE GENOMIC DNA]</scope>
    <source>
        <strain evidence="3">cv. Salinas</strain>
        <tissue evidence="2">Seedlings</tissue>
    </source>
</reference>
<gene>
    <name evidence="2" type="ORF">LSAT_V11C800437490</name>
</gene>
<dbReference type="Proteomes" id="UP000235145">
    <property type="component" value="Unassembled WGS sequence"/>
</dbReference>
<sequence length="188" mass="19990">MNSSYAPPPSASSGGLRSLKVDFPEEVQPTVADVYGTEPPPPTYSGGFTESSQPQFPAVGQRALPAYEAVLQPPPITAVRSLEHSSNQLSGNGNRGLVDTDGGAGGSLSGLVHKNNSAYGVVDPYSYEEAPGLSGFAERDRSNNGSSTNNMKFDPLANPMHSMTGNNFRNAYKQFNQSYHDDEDLDSD</sequence>
<feature type="region of interest" description="Disordered" evidence="1">
    <location>
        <begin position="133"/>
        <end position="167"/>
    </location>
</feature>
<evidence type="ECO:0000313" key="2">
    <source>
        <dbReference type="EMBL" id="KAJ0193521.1"/>
    </source>
</evidence>
<accession>A0A9R1WZI2</accession>
<dbReference type="Gramene" id="rna-gnl|WGS:NBSK|LSAT_8X118901_mrna">
    <property type="protein sequence ID" value="cds-PLY85216.1"/>
    <property type="gene ID" value="gene-LSAT_8X118901"/>
</dbReference>
<name>A0A9R1WZI2_LACSA</name>
<keyword evidence="3" id="KW-1185">Reference proteome</keyword>
<dbReference type="EMBL" id="NBSK02000008">
    <property type="protein sequence ID" value="KAJ0193521.1"/>
    <property type="molecule type" value="Genomic_DNA"/>
</dbReference>
<protein>
    <submittedName>
        <fullName evidence="2">Uncharacterized protein</fullName>
    </submittedName>
</protein>
<feature type="compositionally biased region" description="Pro residues" evidence="1">
    <location>
        <begin position="1"/>
        <end position="10"/>
    </location>
</feature>
<evidence type="ECO:0000313" key="3">
    <source>
        <dbReference type="Proteomes" id="UP000235145"/>
    </source>
</evidence>
<feature type="region of interest" description="Disordered" evidence="1">
    <location>
        <begin position="82"/>
        <end position="102"/>
    </location>
</feature>
<feature type="compositionally biased region" description="Polar residues" evidence="1">
    <location>
        <begin position="46"/>
        <end position="55"/>
    </location>
</feature>
<proteinExistence type="predicted"/>
<evidence type="ECO:0000256" key="1">
    <source>
        <dbReference type="SAM" id="MobiDB-lite"/>
    </source>
</evidence>
<dbReference type="AlphaFoldDB" id="A0A9R1WZI2"/>
<comment type="caution">
    <text evidence="2">The sequence shown here is derived from an EMBL/GenBank/DDBJ whole genome shotgun (WGS) entry which is preliminary data.</text>
</comment>
<organism evidence="2 3">
    <name type="scientific">Lactuca sativa</name>
    <name type="common">Garden lettuce</name>
    <dbReference type="NCBI Taxonomy" id="4236"/>
    <lineage>
        <taxon>Eukaryota</taxon>
        <taxon>Viridiplantae</taxon>
        <taxon>Streptophyta</taxon>
        <taxon>Embryophyta</taxon>
        <taxon>Tracheophyta</taxon>
        <taxon>Spermatophyta</taxon>
        <taxon>Magnoliopsida</taxon>
        <taxon>eudicotyledons</taxon>
        <taxon>Gunneridae</taxon>
        <taxon>Pentapetalae</taxon>
        <taxon>asterids</taxon>
        <taxon>campanulids</taxon>
        <taxon>Asterales</taxon>
        <taxon>Asteraceae</taxon>
        <taxon>Cichorioideae</taxon>
        <taxon>Cichorieae</taxon>
        <taxon>Lactucinae</taxon>
        <taxon>Lactuca</taxon>
    </lineage>
</organism>
<feature type="region of interest" description="Disordered" evidence="1">
    <location>
        <begin position="1"/>
        <end position="56"/>
    </location>
</feature>